<evidence type="ECO:0000256" key="1">
    <source>
        <dbReference type="SAM" id="MobiDB-lite"/>
    </source>
</evidence>
<feature type="compositionally biased region" description="Pro residues" evidence="1">
    <location>
        <begin position="271"/>
        <end position="283"/>
    </location>
</feature>
<gene>
    <name evidence="3" type="ORF">VFH_V079720</name>
</gene>
<keyword evidence="2" id="KW-0812">Transmembrane</keyword>
<feature type="region of interest" description="Disordered" evidence="1">
    <location>
        <begin position="265"/>
        <end position="290"/>
    </location>
</feature>
<sequence>MLNSFDSCIKTASSGVFEGITVNLGLWDTAGTELILLVCATDGHDDVKPFAKCLSEIKRTICYAPELWLSRNVENNQFSGSIPPKLLSIPNFSKDGNQFTPDDGNATIAPARPPHSPTIASPSGTVVPGTPFFGRVPPKHAKGPTASKKSSSEKSKTNTKRVVWITISCVLGFIILALALVLFLPRCSKRERVGRTSKQHLIGAYGGERTNPWNNGALVQPPSQTEKVLKGAVVRPKENRQAEKDEQRMETIPKLLSHEIDMGALDLDSLPPSPPPPPPPPPLSAEKEVHIGDSRAVLGTREKDGSLAAVQL</sequence>
<feature type="transmembrane region" description="Helical" evidence="2">
    <location>
        <begin position="162"/>
        <end position="185"/>
    </location>
</feature>
<name>A0AAV1AWK1_VICFA</name>
<protein>
    <submittedName>
        <fullName evidence="3">Uncharacterized protein</fullName>
    </submittedName>
</protein>
<accession>A0AAV1AWK1</accession>
<proteinExistence type="predicted"/>
<reference evidence="3 4" key="1">
    <citation type="submission" date="2023-01" db="EMBL/GenBank/DDBJ databases">
        <authorList>
            <person name="Kreplak J."/>
        </authorList>
    </citation>
    <scope>NUCLEOTIDE SEQUENCE [LARGE SCALE GENOMIC DNA]</scope>
</reference>
<keyword evidence="2" id="KW-1133">Transmembrane helix</keyword>
<dbReference type="EMBL" id="OX451740">
    <property type="protein sequence ID" value="CAI8613419.1"/>
    <property type="molecule type" value="Genomic_DNA"/>
</dbReference>
<evidence type="ECO:0000313" key="4">
    <source>
        <dbReference type="Proteomes" id="UP001157006"/>
    </source>
</evidence>
<keyword evidence="2" id="KW-0472">Membrane</keyword>
<feature type="region of interest" description="Disordered" evidence="1">
    <location>
        <begin position="100"/>
        <end position="155"/>
    </location>
</feature>
<keyword evidence="4" id="KW-1185">Reference proteome</keyword>
<dbReference type="AlphaFoldDB" id="A0AAV1AWK1"/>
<evidence type="ECO:0000256" key="2">
    <source>
        <dbReference type="SAM" id="Phobius"/>
    </source>
</evidence>
<dbReference type="Proteomes" id="UP001157006">
    <property type="component" value="Chromosome 5"/>
</dbReference>
<organism evidence="3 4">
    <name type="scientific">Vicia faba</name>
    <name type="common">Broad bean</name>
    <name type="synonym">Faba vulgaris</name>
    <dbReference type="NCBI Taxonomy" id="3906"/>
    <lineage>
        <taxon>Eukaryota</taxon>
        <taxon>Viridiplantae</taxon>
        <taxon>Streptophyta</taxon>
        <taxon>Embryophyta</taxon>
        <taxon>Tracheophyta</taxon>
        <taxon>Spermatophyta</taxon>
        <taxon>Magnoliopsida</taxon>
        <taxon>eudicotyledons</taxon>
        <taxon>Gunneridae</taxon>
        <taxon>Pentapetalae</taxon>
        <taxon>rosids</taxon>
        <taxon>fabids</taxon>
        <taxon>Fabales</taxon>
        <taxon>Fabaceae</taxon>
        <taxon>Papilionoideae</taxon>
        <taxon>50 kb inversion clade</taxon>
        <taxon>NPAAA clade</taxon>
        <taxon>Hologalegina</taxon>
        <taxon>IRL clade</taxon>
        <taxon>Fabeae</taxon>
        <taxon>Vicia</taxon>
    </lineage>
</organism>
<evidence type="ECO:0000313" key="3">
    <source>
        <dbReference type="EMBL" id="CAI8613419.1"/>
    </source>
</evidence>